<dbReference type="Pfam" id="PF22499">
    <property type="entry name" value="DUF6990"/>
    <property type="match status" value="1"/>
</dbReference>
<reference evidence="1 2" key="1">
    <citation type="submission" date="2020-04" db="EMBL/GenBank/DDBJ databases">
        <title>Molecular characterization of pseudomonads from Agaricus bisporus reveal novel blotch 2 pathogens in Western Europe.</title>
        <authorList>
            <person name="Taparia T."/>
            <person name="Krijger M."/>
            <person name="Haynes E."/>
            <person name="Elpinstone J.G."/>
            <person name="Noble R."/>
            <person name="Van Der Wolf J."/>
        </authorList>
    </citation>
    <scope>NUCLEOTIDE SEQUENCE [LARGE SCALE GENOMIC DNA]</scope>
    <source>
        <strain evidence="1 2">P7774</strain>
    </source>
</reference>
<accession>A0ABX2QQN3</accession>
<evidence type="ECO:0000313" key="2">
    <source>
        <dbReference type="Proteomes" id="UP000572863"/>
    </source>
</evidence>
<proteinExistence type="predicted"/>
<dbReference type="Proteomes" id="UP000572863">
    <property type="component" value="Unassembled WGS sequence"/>
</dbReference>
<dbReference type="InterPro" id="IPR054259">
    <property type="entry name" value="DUF6990"/>
</dbReference>
<protein>
    <submittedName>
        <fullName evidence="1">Uncharacterized protein</fullName>
    </submittedName>
</protein>
<organism evidence="1 2">
    <name type="scientific">Pseudomonas reactans</name>
    <dbReference type="NCBI Taxonomy" id="117680"/>
    <lineage>
        <taxon>Bacteria</taxon>
        <taxon>Pseudomonadati</taxon>
        <taxon>Pseudomonadota</taxon>
        <taxon>Gammaproteobacteria</taxon>
        <taxon>Pseudomonadales</taxon>
        <taxon>Pseudomonadaceae</taxon>
        <taxon>Pseudomonas</taxon>
    </lineage>
</organism>
<sequence length="183" mass="20699">MNEKQVFSTLEDLGWRRDKDEVGDSFCLMDIGCMQVQIIPAVGVRSDHFRVSFMPSVSTAGFISAVAFILDEYRKYVPIIVSNNPPEKILNFSRDEVVRLSEEALFWAARQDIEVGLSVYRALPTHSKGAMPLRHLAALAIARDENTLSSYKRSFERGDRLGFVPYITPEMIVRALLLAQSKE</sequence>
<comment type="caution">
    <text evidence="1">The sequence shown here is derived from an EMBL/GenBank/DDBJ whole genome shotgun (WGS) entry which is preliminary data.</text>
</comment>
<evidence type="ECO:0000313" key="1">
    <source>
        <dbReference type="EMBL" id="NWD93703.1"/>
    </source>
</evidence>
<dbReference type="EMBL" id="JACARY010000006">
    <property type="protein sequence ID" value="NWD93703.1"/>
    <property type="molecule type" value="Genomic_DNA"/>
</dbReference>
<name>A0ABX2QQN3_9PSED</name>
<gene>
    <name evidence="1" type="ORF">HX871_04700</name>
</gene>
<keyword evidence="2" id="KW-1185">Reference proteome</keyword>
<dbReference type="RefSeq" id="WP_177053562.1">
    <property type="nucleotide sequence ID" value="NZ_JACAQM010000029.1"/>
</dbReference>